<dbReference type="Gene3D" id="6.10.340.10">
    <property type="match status" value="1"/>
</dbReference>
<dbReference type="InterPro" id="IPR003661">
    <property type="entry name" value="HisK_dim/P_dom"/>
</dbReference>
<feature type="domain" description="Histidine kinase" evidence="11">
    <location>
        <begin position="402"/>
        <end position="611"/>
    </location>
</feature>
<evidence type="ECO:0000256" key="4">
    <source>
        <dbReference type="ARBA" id="ARBA00022553"/>
    </source>
</evidence>
<accession>A0A932GPA8</accession>
<sequence>MRIKGFHQSLRFKATAGIVVAVVAIMSIFYSFQVFAFRNELIKNLRDSSTHYLSDVIKGSLKHAMINRDLGEARYIIETVGKQRGVDNIFLVDKRGEIMMSPEMRRVGEILNLNDYTCQICHQFSPEVRNKTVIYKEENGQRIFRNVNPIFNEPECYGCHSPLTKVNGVLITDFSMADIEKQIATKFKEVLLSMGLMIITSVIVLSFLLNRLVINRLEKLVGLTKFFGKGDFDKKVTGEGEDEIGVLAESFNEMAGALKRSIEIRDKKELLERVLGNVRESIIVMDPNGTILFFSHGAEEMLGYGALELTGEPYSSRGEAQGQVWKSVEREGSFRGEIQLLRKSGGAFPAFVNVSHLRDEHDHILAYVDITYDLTEEKSRESLQKQLIHSERLAATGQLAAGVAHEINNPLGNILLYSKLVLEEISPQDPHYKNINKIVDNVVRSKKIVSDLLDYTRSSDTDKKPNDVNRIVQAANSILANEIRINNVECHLRLQSDLPPVICDRSQIQQVLVNVMQNSIQAFQAGGRIEVITRAPDPDWVVVTVRDNGPGIPKALQSKVFEPFYTTKDNGTGLGLSICYGIIQRHGGHIWIESGNGEGGTAVVFRLPVAASVAAAPV</sequence>
<proteinExistence type="predicted"/>
<evidence type="ECO:0000256" key="10">
    <source>
        <dbReference type="SAM" id="Phobius"/>
    </source>
</evidence>
<keyword evidence="6" id="KW-0547">Nucleotide-binding</keyword>
<dbReference type="PROSITE" id="PS50112">
    <property type="entry name" value="PAS"/>
    <property type="match status" value="1"/>
</dbReference>
<dbReference type="Pfam" id="PF00512">
    <property type="entry name" value="HisKA"/>
    <property type="match status" value="1"/>
</dbReference>
<dbReference type="GO" id="GO:0005524">
    <property type="term" value="F:ATP binding"/>
    <property type="evidence" value="ECO:0007669"/>
    <property type="project" value="UniProtKB-KW"/>
</dbReference>
<feature type="domain" description="PAC" evidence="13">
    <location>
        <begin position="334"/>
        <end position="386"/>
    </location>
</feature>
<dbReference type="InterPro" id="IPR000014">
    <property type="entry name" value="PAS"/>
</dbReference>
<keyword evidence="4" id="KW-0597">Phosphoprotein</keyword>
<dbReference type="PROSITE" id="PS50109">
    <property type="entry name" value="HIS_KIN"/>
    <property type="match status" value="1"/>
</dbReference>
<dbReference type="InterPro" id="IPR003594">
    <property type="entry name" value="HATPase_dom"/>
</dbReference>
<dbReference type="SMART" id="SM00388">
    <property type="entry name" value="HisKA"/>
    <property type="match status" value="1"/>
</dbReference>
<feature type="domain" description="HAMP" evidence="14">
    <location>
        <begin position="211"/>
        <end position="263"/>
    </location>
</feature>
<feature type="transmembrane region" description="Helical" evidence="10">
    <location>
        <begin position="190"/>
        <end position="209"/>
    </location>
</feature>
<organism evidence="15 16">
    <name type="scientific">Tectimicrobiota bacterium</name>
    <dbReference type="NCBI Taxonomy" id="2528274"/>
    <lineage>
        <taxon>Bacteria</taxon>
        <taxon>Pseudomonadati</taxon>
        <taxon>Nitrospinota/Tectimicrobiota group</taxon>
        <taxon>Candidatus Tectimicrobiota</taxon>
    </lineage>
</organism>
<dbReference type="PROSITE" id="PS50885">
    <property type="entry name" value="HAMP"/>
    <property type="match status" value="1"/>
</dbReference>
<evidence type="ECO:0000256" key="7">
    <source>
        <dbReference type="ARBA" id="ARBA00022777"/>
    </source>
</evidence>
<evidence type="ECO:0000313" key="16">
    <source>
        <dbReference type="Proteomes" id="UP000741360"/>
    </source>
</evidence>
<dbReference type="Gene3D" id="3.30.565.10">
    <property type="entry name" value="Histidine kinase-like ATPase, C-terminal domain"/>
    <property type="match status" value="1"/>
</dbReference>
<evidence type="ECO:0000259" key="11">
    <source>
        <dbReference type="PROSITE" id="PS50109"/>
    </source>
</evidence>
<dbReference type="Gene3D" id="3.30.450.20">
    <property type="entry name" value="PAS domain"/>
    <property type="match status" value="1"/>
</dbReference>
<comment type="subcellular location">
    <subcellularLocation>
        <location evidence="2">Membrane</location>
    </subcellularLocation>
</comment>
<dbReference type="InterPro" id="IPR004358">
    <property type="entry name" value="Sig_transdc_His_kin-like_C"/>
</dbReference>
<dbReference type="SUPFAM" id="SSF158472">
    <property type="entry name" value="HAMP domain-like"/>
    <property type="match status" value="1"/>
</dbReference>
<evidence type="ECO:0000256" key="9">
    <source>
        <dbReference type="ARBA" id="ARBA00023012"/>
    </source>
</evidence>
<dbReference type="NCBIfam" id="TIGR00229">
    <property type="entry name" value="sensory_box"/>
    <property type="match status" value="1"/>
</dbReference>
<evidence type="ECO:0000256" key="3">
    <source>
        <dbReference type="ARBA" id="ARBA00012438"/>
    </source>
</evidence>
<dbReference type="GO" id="GO:0000155">
    <property type="term" value="F:phosphorelay sensor kinase activity"/>
    <property type="evidence" value="ECO:0007669"/>
    <property type="project" value="InterPro"/>
</dbReference>
<dbReference type="Proteomes" id="UP000741360">
    <property type="component" value="Unassembled WGS sequence"/>
</dbReference>
<dbReference type="InterPro" id="IPR035965">
    <property type="entry name" value="PAS-like_dom_sf"/>
</dbReference>
<keyword evidence="10" id="KW-0472">Membrane</keyword>
<dbReference type="PANTHER" id="PTHR43065">
    <property type="entry name" value="SENSOR HISTIDINE KINASE"/>
    <property type="match status" value="1"/>
</dbReference>
<name>A0A932GPA8_UNCTE</name>
<feature type="transmembrane region" description="Helical" evidence="10">
    <location>
        <begin position="12"/>
        <end position="32"/>
    </location>
</feature>
<dbReference type="GO" id="GO:0016020">
    <property type="term" value="C:membrane"/>
    <property type="evidence" value="ECO:0007669"/>
    <property type="project" value="UniProtKB-SubCell"/>
</dbReference>
<dbReference type="InterPro" id="IPR005467">
    <property type="entry name" value="His_kinase_dom"/>
</dbReference>
<dbReference type="CDD" id="cd00082">
    <property type="entry name" value="HisKA"/>
    <property type="match status" value="1"/>
</dbReference>
<dbReference type="SMART" id="SM00304">
    <property type="entry name" value="HAMP"/>
    <property type="match status" value="1"/>
</dbReference>
<keyword evidence="5" id="KW-0808">Transferase</keyword>
<dbReference type="SUPFAM" id="SSF55785">
    <property type="entry name" value="PYP-like sensor domain (PAS domain)"/>
    <property type="match status" value="1"/>
</dbReference>
<comment type="catalytic activity">
    <reaction evidence="1">
        <text>ATP + protein L-histidine = ADP + protein N-phospho-L-histidine.</text>
        <dbReference type="EC" id="2.7.13.3"/>
    </reaction>
</comment>
<evidence type="ECO:0000259" key="14">
    <source>
        <dbReference type="PROSITE" id="PS50885"/>
    </source>
</evidence>
<dbReference type="InterPro" id="IPR036097">
    <property type="entry name" value="HisK_dim/P_sf"/>
</dbReference>
<dbReference type="InterPro" id="IPR036890">
    <property type="entry name" value="HATPase_C_sf"/>
</dbReference>
<reference evidence="15" key="1">
    <citation type="submission" date="2020-07" db="EMBL/GenBank/DDBJ databases">
        <title>Huge and variable diversity of episymbiotic CPR bacteria and DPANN archaea in groundwater ecosystems.</title>
        <authorList>
            <person name="He C.Y."/>
            <person name="Keren R."/>
            <person name="Whittaker M."/>
            <person name="Farag I.F."/>
            <person name="Doudna J."/>
            <person name="Cate J.H.D."/>
            <person name="Banfield J.F."/>
        </authorList>
    </citation>
    <scope>NUCLEOTIDE SEQUENCE</scope>
    <source>
        <strain evidence="15">NC_groundwater_717_Ag_S-0.2um_59_8</strain>
    </source>
</reference>
<evidence type="ECO:0000259" key="12">
    <source>
        <dbReference type="PROSITE" id="PS50112"/>
    </source>
</evidence>
<dbReference type="PROSITE" id="PS50113">
    <property type="entry name" value="PAC"/>
    <property type="match status" value="1"/>
</dbReference>
<dbReference type="Pfam" id="PF00672">
    <property type="entry name" value="HAMP"/>
    <property type="match status" value="1"/>
</dbReference>
<dbReference type="CDD" id="cd06225">
    <property type="entry name" value="HAMP"/>
    <property type="match status" value="1"/>
</dbReference>
<dbReference type="SUPFAM" id="SSF47384">
    <property type="entry name" value="Homodimeric domain of signal transducing histidine kinase"/>
    <property type="match status" value="1"/>
</dbReference>
<dbReference type="AlphaFoldDB" id="A0A932GPA8"/>
<dbReference type="InterPro" id="IPR000700">
    <property type="entry name" value="PAS-assoc_C"/>
</dbReference>
<keyword evidence="7" id="KW-0418">Kinase</keyword>
<dbReference type="Gene3D" id="3.30.450.290">
    <property type="match status" value="1"/>
</dbReference>
<keyword evidence="10" id="KW-0812">Transmembrane</keyword>
<feature type="domain" description="PAS" evidence="12">
    <location>
        <begin position="267"/>
        <end position="312"/>
    </location>
</feature>
<dbReference type="EC" id="2.7.13.3" evidence="3"/>
<keyword evidence="8" id="KW-0067">ATP-binding</keyword>
<dbReference type="SUPFAM" id="SSF55874">
    <property type="entry name" value="ATPase domain of HSP90 chaperone/DNA topoisomerase II/histidine kinase"/>
    <property type="match status" value="1"/>
</dbReference>
<keyword evidence="10" id="KW-1133">Transmembrane helix</keyword>
<evidence type="ECO:0000313" key="15">
    <source>
        <dbReference type="EMBL" id="MBI3014417.1"/>
    </source>
</evidence>
<dbReference type="InterPro" id="IPR003660">
    <property type="entry name" value="HAMP_dom"/>
</dbReference>
<evidence type="ECO:0000256" key="6">
    <source>
        <dbReference type="ARBA" id="ARBA00022741"/>
    </source>
</evidence>
<dbReference type="Pfam" id="PF13426">
    <property type="entry name" value="PAS_9"/>
    <property type="match status" value="1"/>
</dbReference>
<keyword evidence="9" id="KW-0902">Two-component regulatory system</keyword>
<evidence type="ECO:0000256" key="5">
    <source>
        <dbReference type="ARBA" id="ARBA00022679"/>
    </source>
</evidence>
<dbReference type="Gene3D" id="1.10.287.130">
    <property type="match status" value="1"/>
</dbReference>
<dbReference type="CDD" id="cd00130">
    <property type="entry name" value="PAS"/>
    <property type="match status" value="1"/>
</dbReference>
<gene>
    <name evidence="15" type="ORF">HYY65_05010</name>
</gene>
<dbReference type="Pfam" id="PF02518">
    <property type="entry name" value="HATPase_c"/>
    <property type="match status" value="1"/>
</dbReference>
<dbReference type="SMART" id="SM00387">
    <property type="entry name" value="HATPase_c"/>
    <property type="match status" value="1"/>
</dbReference>
<dbReference type="EMBL" id="JACPSX010000092">
    <property type="protein sequence ID" value="MBI3014417.1"/>
    <property type="molecule type" value="Genomic_DNA"/>
</dbReference>
<dbReference type="CDD" id="cd00075">
    <property type="entry name" value="HATPase"/>
    <property type="match status" value="1"/>
</dbReference>
<protein>
    <recommendedName>
        <fullName evidence="3">histidine kinase</fullName>
        <ecNumber evidence="3">2.7.13.3</ecNumber>
    </recommendedName>
</protein>
<comment type="caution">
    <text evidence="15">The sequence shown here is derived from an EMBL/GenBank/DDBJ whole genome shotgun (WGS) entry which is preliminary data.</text>
</comment>
<dbReference type="PANTHER" id="PTHR43065:SF10">
    <property type="entry name" value="PEROXIDE STRESS-ACTIVATED HISTIDINE KINASE MAK3"/>
    <property type="match status" value="1"/>
</dbReference>
<evidence type="ECO:0000259" key="13">
    <source>
        <dbReference type="PROSITE" id="PS50113"/>
    </source>
</evidence>
<evidence type="ECO:0000256" key="1">
    <source>
        <dbReference type="ARBA" id="ARBA00000085"/>
    </source>
</evidence>
<dbReference type="PRINTS" id="PR00344">
    <property type="entry name" value="BCTRLSENSOR"/>
</dbReference>
<evidence type="ECO:0000256" key="2">
    <source>
        <dbReference type="ARBA" id="ARBA00004370"/>
    </source>
</evidence>
<evidence type="ECO:0000256" key="8">
    <source>
        <dbReference type="ARBA" id="ARBA00022840"/>
    </source>
</evidence>